<keyword evidence="2" id="KW-1003">Cell membrane</keyword>
<dbReference type="EMBL" id="DTLS01000076">
    <property type="protein sequence ID" value="HGZ60093.1"/>
    <property type="molecule type" value="Genomic_DNA"/>
</dbReference>
<keyword evidence="7" id="KW-1278">Translocase</keyword>
<keyword evidence="3" id="KW-0762">Sugar transport</keyword>
<dbReference type="PANTHER" id="PTHR43790">
    <property type="entry name" value="CARBOHYDRATE TRANSPORT ATP-BINDING PROTEIN MG119-RELATED"/>
    <property type="match status" value="1"/>
</dbReference>
<evidence type="ECO:0000256" key="4">
    <source>
        <dbReference type="ARBA" id="ARBA00022737"/>
    </source>
</evidence>
<dbReference type="CDD" id="cd03216">
    <property type="entry name" value="ABC_Carb_Monos_I"/>
    <property type="match status" value="1"/>
</dbReference>
<keyword evidence="1" id="KW-0813">Transport</keyword>
<dbReference type="InterPro" id="IPR003439">
    <property type="entry name" value="ABC_transporter-like_ATP-bd"/>
</dbReference>
<name>A0A7J3SL70_9CREN</name>
<reference evidence="10" key="1">
    <citation type="journal article" date="2020" name="mSystems">
        <title>Genome- and Community-Level Interaction Insights into Carbon Utilization and Element Cycling Functions of Hydrothermarchaeota in Hydrothermal Sediment.</title>
        <authorList>
            <person name="Zhou Z."/>
            <person name="Liu Y."/>
            <person name="Xu W."/>
            <person name="Pan J."/>
            <person name="Luo Z.H."/>
            <person name="Li M."/>
        </authorList>
    </citation>
    <scope>NUCLEOTIDE SEQUENCE [LARGE SCALE GENOMIC DNA]</scope>
    <source>
        <strain evidence="10">SpSt-885</strain>
    </source>
</reference>
<dbReference type="GO" id="GO:0005524">
    <property type="term" value="F:ATP binding"/>
    <property type="evidence" value="ECO:0007669"/>
    <property type="project" value="UniProtKB-KW"/>
</dbReference>
<dbReference type="InterPro" id="IPR017871">
    <property type="entry name" value="ABC_transporter-like_CS"/>
</dbReference>
<evidence type="ECO:0000256" key="5">
    <source>
        <dbReference type="ARBA" id="ARBA00022741"/>
    </source>
</evidence>
<feature type="domain" description="ABC transporter" evidence="9">
    <location>
        <begin position="266"/>
        <end position="511"/>
    </location>
</feature>
<keyword evidence="8" id="KW-0472">Membrane</keyword>
<evidence type="ECO:0000259" key="9">
    <source>
        <dbReference type="PROSITE" id="PS50893"/>
    </source>
</evidence>
<sequence length="518" mass="57364">MAETTVQKASKQELPQTSERVPLLRARGLVKAFSGTVAVSNVDIDVERGQVVAVVGENGAGKTTLKNLLVGILEPDKGFIELEGQRISHFHAADLGIAAVHQEFSLFPSLSVAENVCITDLPGRRWSVNWRKTKEVAKHYLDMIGADLDLDTPVEGLSTGEQQLVEIAKALRQATRILILDEPTTSLSEPERERLFQVIHRLREMELGIIYISHFIDEVYEIADTAVVLRDGHRVGGGPVSHLPKAKLEELMVGRPITELKKEIGTPSDAVMLRVEGFTSEPFFRNISFELHQGEILALFGLMGAGRTELVESIYGLRKAKGRLWVRGQEIAKPTPPTMRQLGVGFLPEDRRRNGLFAIRSLKENLTAAAIDLLVDRVIPGFGFRNEKKRAEEIAKKLNIVHAGIERPIRYLSGGNQQKALLGRWLATGAKVLILDEPTRGVDIGAKDEIHSLIAQLARSGSAVLMVSSELPELLRLAHRIMVLRKGMIVAEFTQDEFDPKEIIRYAASEQEIRHGNG</sequence>
<evidence type="ECO:0000256" key="7">
    <source>
        <dbReference type="ARBA" id="ARBA00022967"/>
    </source>
</evidence>
<dbReference type="Gene3D" id="3.40.50.300">
    <property type="entry name" value="P-loop containing nucleotide triphosphate hydrolases"/>
    <property type="match status" value="2"/>
</dbReference>
<dbReference type="InterPro" id="IPR050107">
    <property type="entry name" value="ABC_carbohydrate_import_ATPase"/>
</dbReference>
<dbReference type="PANTHER" id="PTHR43790:SF3">
    <property type="entry name" value="D-ALLOSE IMPORT ATP-BINDING PROTEIN ALSA-RELATED"/>
    <property type="match status" value="1"/>
</dbReference>
<evidence type="ECO:0000256" key="2">
    <source>
        <dbReference type="ARBA" id="ARBA00022475"/>
    </source>
</evidence>
<dbReference type="CDD" id="cd03215">
    <property type="entry name" value="ABC_Carb_Monos_II"/>
    <property type="match status" value="1"/>
</dbReference>
<organism evidence="10">
    <name type="scientific">Fervidicoccus fontis</name>
    <dbReference type="NCBI Taxonomy" id="683846"/>
    <lineage>
        <taxon>Archaea</taxon>
        <taxon>Thermoproteota</taxon>
        <taxon>Thermoprotei</taxon>
        <taxon>Fervidicoccales</taxon>
        <taxon>Fervidicoccaceae</taxon>
        <taxon>Fervidicoccus</taxon>
    </lineage>
</organism>
<comment type="caution">
    <text evidence="10">The sequence shown here is derived from an EMBL/GenBank/DDBJ whole genome shotgun (WGS) entry which is preliminary data.</text>
</comment>
<proteinExistence type="predicted"/>
<dbReference type="Pfam" id="PF00005">
    <property type="entry name" value="ABC_tran"/>
    <property type="match status" value="2"/>
</dbReference>
<dbReference type="SUPFAM" id="SSF52540">
    <property type="entry name" value="P-loop containing nucleoside triphosphate hydrolases"/>
    <property type="match status" value="2"/>
</dbReference>
<dbReference type="InterPro" id="IPR027417">
    <property type="entry name" value="P-loop_NTPase"/>
</dbReference>
<dbReference type="InterPro" id="IPR003593">
    <property type="entry name" value="AAA+_ATPase"/>
</dbReference>
<gene>
    <name evidence="10" type="ORF">ENW83_02655</name>
</gene>
<keyword evidence="4" id="KW-0677">Repeat</keyword>
<dbReference type="SMART" id="SM00382">
    <property type="entry name" value="AAA"/>
    <property type="match status" value="2"/>
</dbReference>
<dbReference type="PROSITE" id="PS50893">
    <property type="entry name" value="ABC_TRANSPORTER_2"/>
    <property type="match status" value="2"/>
</dbReference>
<accession>A0A7J3SL70</accession>
<feature type="domain" description="ABC transporter" evidence="9">
    <location>
        <begin position="24"/>
        <end position="256"/>
    </location>
</feature>
<dbReference type="PROSITE" id="PS00211">
    <property type="entry name" value="ABC_TRANSPORTER_1"/>
    <property type="match status" value="1"/>
</dbReference>
<protein>
    <submittedName>
        <fullName evidence="10">Sugar ABC transporter ATP-binding protein</fullName>
    </submittedName>
</protein>
<evidence type="ECO:0000256" key="3">
    <source>
        <dbReference type="ARBA" id="ARBA00022597"/>
    </source>
</evidence>
<evidence type="ECO:0000256" key="6">
    <source>
        <dbReference type="ARBA" id="ARBA00022840"/>
    </source>
</evidence>
<keyword evidence="5" id="KW-0547">Nucleotide-binding</keyword>
<keyword evidence="6 10" id="KW-0067">ATP-binding</keyword>
<dbReference type="GO" id="GO:0016887">
    <property type="term" value="F:ATP hydrolysis activity"/>
    <property type="evidence" value="ECO:0007669"/>
    <property type="project" value="InterPro"/>
</dbReference>
<evidence type="ECO:0000256" key="8">
    <source>
        <dbReference type="ARBA" id="ARBA00023136"/>
    </source>
</evidence>
<evidence type="ECO:0000256" key="1">
    <source>
        <dbReference type="ARBA" id="ARBA00022448"/>
    </source>
</evidence>
<evidence type="ECO:0000313" key="10">
    <source>
        <dbReference type="EMBL" id="HGZ60093.1"/>
    </source>
</evidence>
<dbReference type="AlphaFoldDB" id="A0A7J3SL70"/>